<sequence>MALYGGTVFGPVATTWFGFLARNVNVRNKRLETLARVACDQLLFAPVMIGVFLGSMATMEGKSAKERIDRTWWPALTTNWMVWPFVQTINFSFIPLQHRVFFANIVSIGWNSYLSWLKSRLFESRIAASTAETPRDQLIDNSALHWGLTATQAKDAVIAALGHKELVPPPGPSQRSLFPSGQIRVLKIQPTSSGLILTSKTPLSSLLRPYALSAPGSNHVALLGAACRLLCRLLRPQTGVVSALASTAPKTAPSFEISAGQSVPASSTTTPKTGSEKRKRKNKDAERTASLKKLPSVPNTHHMSQEALGLSSFFSLHRPISVTQTMPRAVTDEHFASIFTPRTRNNKMSDTMSTLSDTIDQLEGPMAQMTIGQQEGQEAMHKVDIKNADGSESSMYLQIDTMSGEFLPFRPPPLPQAGAAAEANAVIAEAEAVEEVSQHRVYKALFTIEESTDPDGQIRIMAHSPRIMQDAQPRSFLERLALRQLKFDEAQGRRDMHAISVKRQRKLKMKKKKYKKLMKRTRVLRRKLDRT</sequence>
<name>A0ACC1RUC0_9HYPO</name>
<keyword evidence="2" id="KW-1185">Reference proteome</keyword>
<evidence type="ECO:0000313" key="2">
    <source>
        <dbReference type="Proteomes" id="UP001148629"/>
    </source>
</evidence>
<comment type="caution">
    <text evidence="1">The sequence shown here is derived from an EMBL/GenBank/DDBJ whole genome shotgun (WGS) entry which is preliminary data.</text>
</comment>
<dbReference type="Proteomes" id="UP001148629">
    <property type="component" value="Unassembled WGS sequence"/>
</dbReference>
<evidence type="ECO:0000313" key="1">
    <source>
        <dbReference type="EMBL" id="KAJ3525193.1"/>
    </source>
</evidence>
<reference evidence="1" key="1">
    <citation type="submission" date="2022-08" db="EMBL/GenBank/DDBJ databases">
        <title>Genome Sequence of Fusarium decemcellulare.</title>
        <authorList>
            <person name="Buettner E."/>
        </authorList>
    </citation>
    <scope>NUCLEOTIDE SEQUENCE</scope>
    <source>
        <strain evidence="1">Babe19</strain>
    </source>
</reference>
<organism evidence="1 2">
    <name type="scientific">Fusarium decemcellulare</name>
    <dbReference type="NCBI Taxonomy" id="57161"/>
    <lineage>
        <taxon>Eukaryota</taxon>
        <taxon>Fungi</taxon>
        <taxon>Dikarya</taxon>
        <taxon>Ascomycota</taxon>
        <taxon>Pezizomycotina</taxon>
        <taxon>Sordariomycetes</taxon>
        <taxon>Hypocreomycetidae</taxon>
        <taxon>Hypocreales</taxon>
        <taxon>Nectriaceae</taxon>
        <taxon>Fusarium</taxon>
        <taxon>Fusarium decemcellulare species complex</taxon>
    </lineage>
</organism>
<accession>A0ACC1RUC0</accession>
<protein>
    <submittedName>
        <fullName evidence="1">Uncharacterized protein</fullName>
    </submittedName>
</protein>
<dbReference type="EMBL" id="JANRMS010001948">
    <property type="protein sequence ID" value="KAJ3525193.1"/>
    <property type="molecule type" value="Genomic_DNA"/>
</dbReference>
<proteinExistence type="predicted"/>
<gene>
    <name evidence="1" type="ORF">NM208_g11744</name>
</gene>